<comment type="subcellular location">
    <subcellularLocation>
        <location evidence="1">Cell outer membrane</location>
    </subcellularLocation>
</comment>
<keyword evidence="5" id="KW-0998">Cell outer membrane</keyword>
<dbReference type="PANTHER" id="PTHR38776:SF1">
    <property type="entry name" value="MLTA-INTERACTING PROTEIN-RELATED"/>
    <property type="match status" value="1"/>
</dbReference>
<evidence type="ECO:0000256" key="1">
    <source>
        <dbReference type="ARBA" id="ARBA00004442"/>
    </source>
</evidence>
<evidence type="ECO:0000256" key="5">
    <source>
        <dbReference type="ARBA" id="ARBA00023237"/>
    </source>
</evidence>
<dbReference type="RefSeq" id="WP_165571027.1">
    <property type="nucleotide sequence ID" value="NZ_CBCSAJ010000006.1"/>
</dbReference>
<comment type="caution">
    <text evidence="6">The sequence shown here is derived from an EMBL/GenBank/DDBJ whole genome shotgun (WGS) entry which is preliminary data.</text>
</comment>
<gene>
    <name evidence="6" type="ORF">ACFQ5P_02500</name>
</gene>
<dbReference type="InterPro" id="IPR010583">
    <property type="entry name" value="MipA"/>
</dbReference>
<organism evidence="6 7">
    <name type="scientific">Paracoccus nototheniae</name>
    <dbReference type="NCBI Taxonomy" id="2489002"/>
    <lineage>
        <taxon>Bacteria</taxon>
        <taxon>Pseudomonadati</taxon>
        <taxon>Pseudomonadota</taxon>
        <taxon>Alphaproteobacteria</taxon>
        <taxon>Rhodobacterales</taxon>
        <taxon>Paracoccaceae</taxon>
        <taxon>Paracoccus</taxon>
    </lineage>
</organism>
<evidence type="ECO:0000256" key="3">
    <source>
        <dbReference type="ARBA" id="ARBA00022729"/>
    </source>
</evidence>
<sequence length="253" mass="26861">MQRQLIPATLLLLIAGEARADDVQSGAGDKEYNLSVGPGAAIFPTYQGSNKSRVIPLPVIEGRYGRFFVDTSEGIGVDLYRDDIFRLGASVTYVAGYDSGDVPKGINGIDDTAGARVFGSVRLDRFTFSVGAVQSIGGAKGLVADAGLSYYLPLTPSFALVPSVSTTWADGKYMDNYFGISAAESVASGLPSFKAKSGFKDASLSLTGIYRVSDRWTVTGNVGATMLFGDALDTPLNQEKWNPTGFLGLSYRF</sequence>
<name>A0ABW4DQY6_9RHOB</name>
<keyword evidence="7" id="KW-1185">Reference proteome</keyword>
<dbReference type="Pfam" id="PF06629">
    <property type="entry name" value="MipA"/>
    <property type="match status" value="1"/>
</dbReference>
<keyword evidence="3" id="KW-0732">Signal</keyword>
<dbReference type="EMBL" id="JBHTOQ010000003">
    <property type="protein sequence ID" value="MFD1480159.1"/>
    <property type="molecule type" value="Genomic_DNA"/>
</dbReference>
<accession>A0ABW4DQY6</accession>
<keyword evidence="4" id="KW-0472">Membrane</keyword>
<evidence type="ECO:0000256" key="4">
    <source>
        <dbReference type="ARBA" id="ARBA00023136"/>
    </source>
</evidence>
<protein>
    <submittedName>
        <fullName evidence="6">MipA/OmpV family protein</fullName>
    </submittedName>
</protein>
<dbReference type="Proteomes" id="UP001597302">
    <property type="component" value="Unassembled WGS sequence"/>
</dbReference>
<evidence type="ECO:0000313" key="6">
    <source>
        <dbReference type="EMBL" id="MFD1480159.1"/>
    </source>
</evidence>
<reference evidence="7" key="1">
    <citation type="journal article" date="2019" name="Int. J. Syst. Evol. Microbiol.">
        <title>The Global Catalogue of Microorganisms (GCM) 10K type strain sequencing project: providing services to taxonomists for standard genome sequencing and annotation.</title>
        <authorList>
            <consortium name="The Broad Institute Genomics Platform"/>
            <consortium name="The Broad Institute Genome Sequencing Center for Infectious Disease"/>
            <person name="Wu L."/>
            <person name="Ma J."/>
        </authorList>
    </citation>
    <scope>NUCLEOTIDE SEQUENCE [LARGE SCALE GENOMIC DNA]</scope>
    <source>
        <strain evidence="7">CCM 8875</strain>
    </source>
</reference>
<dbReference type="PANTHER" id="PTHR38776">
    <property type="entry name" value="MLTA-INTERACTING PROTEIN-RELATED"/>
    <property type="match status" value="1"/>
</dbReference>
<proteinExistence type="inferred from homology"/>
<comment type="similarity">
    <text evidence="2">Belongs to the MipA/OmpV family.</text>
</comment>
<evidence type="ECO:0000313" key="7">
    <source>
        <dbReference type="Proteomes" id="UP001597302"/>
    </source>
</evidence>
<evidence type="ECO:0000256" key="2">
    <source>
        <dbReference type="ARBA" id="ARBA00005722"/>
    </source>
</evidence>